<evidence type="ECO:0000313" key="9">
    <source>
        <dbReference type="EMBL" id="NMM46623.1"/>
    </source>
</evidence>
<name>A0A7Y0E3S7_9PROT</name>
<dbReference type="PANTHER" id="PTHR11552">
    <property type="entry name" value="GLUCOSE-METHANOL-CHOLINE GMC OXIDOREDUCTASE"/>
    <property type="match status" value="1"/>
</dbReference>
<dbReference type="SUPFAM" id="SSF51905">
    <property type="entry name" value="FAD/NAD(P)-binding domain"/>
    <property type="match status" value="1"/>
</dbReference>
<dbReference type="InterPro" id="IPR012132">
    <property type="entry name" value="GMC_OxRdtase"/>
</dbReference>
<dbReference type="EMBL" id="JABBNT010000007">
    <property type="protein sequence ID" value="NMM46623.1"/>
    <property type="molecule type" value="Genomic_DNA"/>
</dbReference>
<dbReference type="InterPro" id="IPR000172">
    <property type="entry name" value="GMC_OxRdtase_N"/>
</dbReference>
<evidence type="ECO:0000256" key="2">
    <source>
        <dbReference type="ARBA" id="ARBA00010790"/>
    </source>
</evidence>
<dbReference type="Proteomes" id="UP000539372">
    <property type="component" value="Unassembled WGS sequence"/>
</dbReference>
<comment type="caution">
    <text evidence="9">The sequence shown here is derived from an EMBL/GenBank/DDBJ whole genome shotgun (WGS) entry which is preliminary data.</text>
</comment>
<dbReference type="Gene3D" id="3.50.50.60">
    <property type="entry name" value="FAD/NAD(P)-binding domain"/>
    <property type="match status" value="1"/>
</dbReference>
<feature type="binding site" evidence="5">
    <location>
        <position position="83"/>
    </location>
    <ligand>
        <name>FAD</name>
        <dbReference type="ChEBI" id="CHEBI:57692"/>
    </ligand>
</feature>
<dbReference type="Gene3D" id="3.30.560.10">
    <property type="entry name" value="Glucose Oxidase, domain 3"/>
    <property type="match status" value="1"/>
</dbReference>
<protein>
    <submittedName>
        <fullName evidence="9">Choline dehydrogenase</fullName>
    </submittedName>
</protein>
<evidence type="ECO:0000313" key="10">
    <source>
        <dbReference type="Proteomes" id="UP000539372"/>
    </source>
</evidence>
<evidence type="ECO:0000256" key="1">
    <source>
        <dbReference type="ARBA" id="ARBA00001974"/>
    </source>
</evidence>
<dbReference type="InterPro" id="IPR007867">
    <property type="entry name" value="GMC_OxRtase_C"/>
</dbReference>
<dbReference type="GO" id="GO:0050660">
    <property type="term" value="F:flavin adenine dinucleotide binding"/>
    <property type="evidence" value="ECO:0007669"/>
    <property type="project" value="InterPro"/>
</dbReference>
<reference evidence="9 10" key="1">
    <citation type="submission" date="2020-04" db="EMBL/GenBank/DDBJ databases">
        <title>Rhodospirillaceae bacterium KN72 isolated from deep sea.</title>
        <authorList>
            <person name="Zhang D.-C."/>
        </authorList>
    </citation>
    <scope>NUCLEOTIDE SEQUENCE [LARGE SCALE GENOMIC DNA]</scope>
    <source>
        <strain evidence="9 10">KN72</strain>
    </source>
</reference>
<dbReference type="PANTHER" id="PTHR11552:SF147">
    <property type="entry name" value="CHOLINE DEHYDROGENASE, MITOCHONDRIAL"/>
    <property type="match status" value="1"/>
</dbReference>
<evidence type="ECO:0000256" key="3">
    <source>
        <dbReference type="ARBA" id="ARBA00022630"/>
    </source>
</evidence>
<dbReference type="SUPFAM" id="SSF54373">
    <property type="entry name" value="FAD-linked reductases, C-terminal domain"/>
    <property type="match status" value="1"/>
</dbReference>
<evidence type="ECO:0000259" key="8">
    <source>
        <dbReference type="PROSITE" id="PS00624"/>
    </source>
</evidence>
<dbReference type="PROSITE" id="PS00623">
    <property type="entry name" value="GMC_OXRED_1"/>
    <property type="match status" value="1"/>
</dbReference>
<evidence type="ECO:0000259" key="7">
    <source>
        <dbReference type="PROSITE" id="PS00623"/>
    </source>
</evidence>
<dbReference type="InterPro" id="IPR036188">
    <property type="entry name" value="FAD/NAD-bd_sf"/>
</dbReference>
<dbReference type="PIRSF" id="PIRSF000137">
    <property type="entry name" value="Alcohol_oxidase"/>
    <property type="match status" value="1"/>
</dbReference>
<feature type="domain" description="Glucose-methanol-choline oxidoreductase N-terminal" evidence="7">
    <location>
        <begin position="81"/>
        <end position="104"/>
    </location>
</feature>
<evidence type="ECO:0000256" key="5">
    <source>
        <dbReference type="PIRSR" id="PIRSR000137-2"/>
    </source>
</evidence>
<comment type="cofactor">
    <cofactor evidence="1 5">
        <name>FAD</name>
        <dbReference type="ChEBI" id="CHEBI:57692"/>
    </cofactor>
</comment>
<feature type="domain" description="Glucose-methanol-choline oxidoreductase N-terminal" evidence="8">
    <location>
        <begin position="254"/>
        <end position="268"/>
    </location>
</feature>
<proteinExistence type="inferred from homology"/>
<dbReference type="AlphaFoldDB" id="A0A7Y0E3S7"/>
<keyword evidence="10" id="KW-1185">Reference proteome</keyword>
<comment type="similarity">
    <text evidence="2 6">Belongs to the GMC oxidoreductase family.</text>
</comment>
<organism evidence="9 10">
    <name type="scientific">Pacificispira spongiicola</name>
    <dbReference type="NCBI Taxonomy" id="2729598"/>
    <lineage>
        <taxon>Bacteria</taxon>
        <taxon>Pseudomonadati</taxon>
        <taxon>Pseudomonadota</taxon>
        <taxon>Alphaproteobacteria</taxon>
        <taxon>Rhodospirillales</taxon>
        <taxon>Rhodospirillaceae</taxon>
        <taxon>Pacificispira</taxon>
    </lineage>
</organism>
<gene>
    <name evidence="9" type="ORF">HH303_19185</name>
</gene>
<evidence type="ECO:0000256" key="4">
    <source>
        <dbReference type="ARBA" id="ARBA00022827"/>
    </source>
</evidence>
<dbReference type="Pfam" id="PF05199">
    <property type="entry name" value="GMC_oxred_C"/>
    <property type="match status" value="1"/>
</dbReference>
<dbReference type="RefSeq" id="WP_169627019.1">
    <property type="nucleotide sequence ID" value="NZ_JABBNT010000007.1"/>
</dbReference>
<dbReference type="PROSITE" id="PS00624">
    <property type="entry name" value="GMC_OXRED_2"/>
    <property type="match status" value="1"/>
</dbReference>
<accession>A0A7Y0E3S7</accession>
<sequence length="538" mass="59261">METFDFVIIGAGSAGCVLANRLSEDGKRSVLLLEAGGRDWSPFIHMPIGYGLSFYNARINWKYMAETGPGLGDRQSYWPRGKVLGGSSAINAMVWARGLPNDFEDWVTAGADGWGWDTAQRYYKKLENWSRGGDDVRGGDGPLAVQDISGRIHPLCDDYFEAARQLGLPVTDDYNGAEAEGAAAYQITTRNGIRASTALCYLNPARGRKNLEITTHADVTGIDIEDGRAKGVRYSVKGQRRVALARACVILSAGAVNSPQILQLSGVGPGEVLQDKNIAVTRDLPAVGRHLQDHLGADFHFETRVPTLNQMLRPWHRRILYGIQYVLTRQGPLSLSVNQAGGFLKTRPDLQAPNVQLYFNPVSYTRSPKMKRALMSPDPFPGLLFGFDMCRPTSRGEIMIRSDDPFDPPVIRPNYLSTSEDVADMLEASKFVRRISEAPALASVIKREISPGADIRTDEGYLKHIRDTAWTVYHPCSTCRIGKDPQKSVVDPSLRVHGVEGLRVVDASVFPNVTSGNINAPVIMVAERASDLIREDYR</sequence>
<feature type="binding site" evidence="5">
    <location>
        <position position="219"/>
    </location>
    <ligand>
        <name>FAD</name>
        <dbReference type="ChEBI" id="CHEBI:57692"/>
    </ligand>
</feature>
<keyword evidence="3 6" id="KW-0285">Flavoprotein</keyword>
<evidence type="ECO:0000256" key="6">
    <source>
        <dbReference type="RuleBase" id="RU003968"/>
    </source>
</evidence>
<feature type="binding site" evidence="5">
    <location>
        <begin position="91"/>
        <end position="94"/>
    </location>
    <ligand>
        <name>FAD</name>
        <dbReference type="ChEBI" id="CHEBI:57692"/>
    </ligand>
</feature>
<keyword evidence="4 5" id="KW-0274">FAD</keyword>
<dbReference type="Pfam" id="PF00732">
    <property type="entry name" value="GMC_oxred_N"/>
    <property type="match status" value="1"/>
</dbReference>
<dbReference type="GO" id="GO:0016614">
    <property type="term" value="F:oxidoreductase activity, acting on CH-OH group of donors"/>
    <property type="evidence" value="ECO:0007669"/>
    <property type="project" value="InterPro"/>
</dbReference>